<dbReference type="OrthoDB" id="7854629at2759"/>
<feature type="compositionally biased region" description="Basic and acidic residues" evidence="1">
    <location>
        <begin position="655"/>
        <end position="666"/>
    </location>
</feature>
<dbReference type="Proteomes" id="UP000268350">
    <property type="component" value="Unassembled WGS sequence"/>
</dbReference>
<reference evidence="4" key="1">
    <citation type="submission" date="2018-01" db="EMBL/GenBank/DDBJ databases">
        <authorList>
            <person name="Alioto T."/>
            <person name="Alioto T."/>
        </authorList>
    </citation>
    <scope>NUCLEOTIDE SEQUENCE [LARGE SCALE GENOMIC DNA]</scope>
</reference>
<proteinExistence type="predicted"/>
<feature type="domain" description="DUF4729" evidence="2">
    <location>
        <begin position="141"/>
        <end position="319"/>
    </location>
</feature>
<dbReference type="InterPro" id="IPR031732">
    <property type="entry name" value="DUF4729"/>
</dbReference>
<protein>
    <recommendedName>
        <fullName evidence="2">DUF4729 domain-containing protein</fullName>
    </recommendedName>
</protein>
<feature type="region of interest" description="Disordered" evidence="1">
    <location>
        <begin position="590"/>
        <end position="666"/>
    </location>
</feature>
<evidence type="ECO:0000313" key="3">
    <source>
        <dbReference type="EMBL" id="SPP86697.1"/>
    </source>
</evidence>
<organism evidence="3 4">
    <name type="scientific">Drosophila guanche</name>
    <name type="common">Fruit fly</name>
    <dbReference type="NCBI Taxonomy" id="7266"/>
    <lineage>
        <taxon>Eukaryota</taxon>
        <taxon>Metazoa</taxon>
        <taxon>Ecdysozoa</taxon>
        <taxon>Arthropoda</taxon>
        <taxon>Hexapoda</taxon>
        <taxon>Insecta</taxon>
        <taxon>Pterygota</taxon>
        <taxon>Neoptera</taxon>
        <taxon>Endopterygota</taxon>
        <taxon>Diptera</taxon>
        <taxon>Brachycera</taxon>
        <taxon>Muscomorpha</taxon>
        <taxon>Ephydroidea</taxon>
        <taxon>Drosophilidae</taxon>
        <taxon>Drosophila</taxon>
        <taxon>Sophophora</taxon>
    </lineage>
</organism>
<dbReference type="AlphaFoldDB" id="A0A3B0JX96"/>
<sequence>MSSQNSKNTLVDLEYPSSSRAKSTVKSTPNSLNLGYSHSEFSLCAPLVGPIISQQCLPEPKDGDDVLAGEVVLSHTHLSFRAEQQKPRVYVDLDMCGPSCKGANVSLSGGEEDQAEGVERLLSRAANREQMSRQQRLMFGCPLSTCEAVLNTSNCLSHCLVEHPLITTLEMHLNVTATLRLELPLVLGDCASQRCIGILLFESAWRTGNNLNLPPKNASWSHHLAVMGMLCKTSWDGQRNGPAVTQLYNLWFLCPQAHSSLQILVSAESQVENEAKQEVKQQLVPTSPVPMLLDHRDMQRENALFMRLTHREMKLLTNNFTTDIDLKLTIHEEKRSSDPPQISCAPKLNPLNLQNLIKKKLKEMKDQAVAFNPAKISKQSKSSIQHSSVAVDDLQVVEPPAEAAHAPCQSLQDLTTHHELKQEEGSCQDSVLPVLEEVQSRLVHNEVQSLPVGEEAQPHSVVHKVQSLPVVEKVQTLPFSVQSLPDLAKLQSLPVVDGQQSLPFSEEMQSLPEQEALEVFEDMHSQPSKEEEHPVLPDVPQLKAVFEDFQSLSSVETLSLPSVVEVTQPPKQDQEPSQAQVLPQAELLTLQSDEVHNVKSENEGEKYQREVDSASQSEEDKKQSYVYQEDQEENDDFLLLEEIEDEYELDLEEEESHRGNEAKKNH</sequence>
<accession>A0A3B0JX96</accession>
<dbReference type="Pfam" id="PF15866">
    <property type="entry name" value="DUF4729"/>
    <property type="match status" value="1"/>
</dbReference>
<dbReference type="STRING" id="7266.A0A3B0JX96"/>
<feature type="compositionally biased region" description="Acidic residues" evidence="1">
    <location>
        <begin position="629"/>
        <end position="654"/>
    </location>
</feature>
<evidence type="ECO:0000259" key="2">
    <source>
        <dbReference type="Pfam" id="PF15866"/>
    </source>
</evidence>
<feature type="compositionally biased region" description="Basic and acidic residues" evidence="1">
    <location>
        <begin position="593"/>
        <end position="623"/>
    </location>
</feature>
<evidence type="ECO:0000313" key="4">
    <source>
        <dbReference type="Proteomes" id="UP000268350"/>
    </source>
</evidence>
<keyword evidence="4" id="KW-1185">Reference proteome</keyword>
<gene>
    <name evidence="3" type="ORF">DGUA_6G008936</name>
</gene>
<name>A0A3B0JX96_DROGU</name>
<dbReference type="EMBL" id="OUUW01000011">
    <property type="protein sequence ID" value="SPP86697.1"/>
    <property type="molecule type" value="Genomic_DNA"/>
</dbReference>
<evidence type="ECO:0000256" key="1">
    <source>
        <dbReference type="SAM" id="MobiDB-lite"/>
    </source>
</evidence>
<feature type="region of interest" description="Disordered" evidence="1">
    <location>
        <begin position="1"/>
        <end position="29"/>
    </location>
</feature>
<feature type="compositionally biased region" description="Polar residues" evidence="1">
    <location>
        <begin position="16"/>
        <end position="29"/>
    </location>
</feature>
<dbReference type="OMA" id="PENGHEQ"/>